<dbReference type="InterPro" id="IPR002560">
    <property type="entry name" value="Transposase_DDE"/>
</dbReference>
<dbReference type="InterPro" id="IPR047951">
    <property type="entry name" value="Transpos_ISL3"/>
</dbReference>
<comment type="caution">
    <text evidence="3">The sequence shown here is derived from an EMBL/GenBank/DDBJ whole genome shotgun (WGS) entry which is preliminary data.</text>
</comment>
<sequence>MTGLRALNELTLPHPDAATTIFNLKDYRVLKTQVLDDGQRRIHVESTVESGCPGCGVIGTRCHSRRWQRVRDIPVAGPVEVLWRKRRYFCDETLCERKTFFETTLEIPVRARSTRRLHGALVAAVVSSGRAATETAIAHGVSWWLVQKALTMAATKLPNVDLLRPRMLGIDEHRFRSVRFFKNTETNTWQRIEPWMTTIVDLDTGQILGVVDGRDHTGVGEWLIKRPLEWRLGVQVVAIDPSAAFRKALRMWLPRTAVSVDHFHLIQLANQALTEVRQQLSHKVRGRRGRAVDPAWAHRMLLMRAADSLSEAAKARLEKVFATDDPTGKLKAAWDVKEQVRTLLRTGSLGDAELAKEDLERLVKESNQTETTRLWRTICRWWTEIEVLIVTGATTGKVEANNTSIKHIKRTGRGFVNSTNYTTRIMLRSAARTAVNHPLQ</sequence>
<feature type="domain" description="Transposase IS204/IS1001/IS1096/IS1165 DDE" evidence="1">
    <location>
        <begin position="195"/>
        <end position="425"/>
    </location>
</feature>
<organism evidence="3 4">
    <name type="scientific">Arthrobacter psychrochitiniphilus</name>
    <dbReference type="NCBI Taxonomy" id="291045"/>
    <lineage>
        <taxon>Bacteria</taxon>
        <taxon>Bacillati</taxon>
        <taxon>Actinomycetota</taxon>
        <taxon>Actinomycetes</taxon>
        <taxon>Micrococcales</taxon>
        <taxon>Micrococcaceae</taxon>
        <taxon>Arthrobacter</taxon>
    </lineage>
</organism>
<name>A0A2V3DNU7_9MICC</name>
<dbReference type="PANTHER" id="PTHR33498:SF1">
    <property type="entry name" value="TRANSPOSASE FOR INSERTION SEQUENCE ELEMENT IS1557"/>
    <property type="match status" value="1"/>
</dbReference>
<dbReference type="Pfam" id="PF01610">
    <property type="entry name" value="DDE_Tnp_ISL3"/>
    <property type="match status" value="1"/>
</dbReference>
<dbReference type="Pfam" id="PF14690">
    <property type="entry name" value="Zn_ribbon_ISL3"/>
    <property type="match status" value="1"/>
</dbReference>
<evidence type="ECO:0000259" key="2">
    <source>
        <dbReference type="Pfam" id="PF14690"/>
    </source>
</evidence>
<dbReference type="NCBIfam" id="NF033550">
    <property type="entry name" value="transpos_ISL3"/>
    <property type="match status" value="1"/>
</dbReference>
<dbReference type="Proteomes" id="UP000246303">
    <property type="component" value="Unassembled WGS sequence"/>
</dbReference>
<dbReference type="EMBL" id="QHLZ01000031">
    <property type="protein sequence ID" value="PXA63874.1"/>
    <property type="molecule type" value="Genomic_DNA"/>
</dbReference>
<reference evidence="3 4" key="1">
    <citation type="submission" date="2018-05" db="EMBL/GenBank/DDBJ databases">
        <title>Genetic diversity of glacier-inhabiting Cryobacterium bacteria in China and description of Cryobacterium mengkeensis sp. nov. and Arthrobacter glacialis sp. nov.</title>
        <authorList>
            <person name="Liu Q."/>
            <person name="Xin Y.-H."/>
        </authorList>
    </citation>
    <scope>NUCLEOTIDE SEQUENCE [LARGE SCALE GENOMIC DNA]</scope>
    <source>
        <strain evidence="3 4">GP3</strain>
    </source>
</reference>
<accession>A0A2V3DNU7</accession>
<keyword evidence="4" id="KW-1185">Reference proteome</keyword>
<proteinExistence type="predicted"/>
<dbReference type="PANTHER" id="PTHR33498">
    <property type="entry name" value="TRANSPOSASE FOR INSERTION SEQUENCE ELEMENT IS1557"/>
    <property type="match status" value="1"/>
</dbReference>
<evidence type="ECO:0000313" key="4">
    <source>
        <dbReference type="Proteomes" id="UP000246303"/>
    </source>
</evidence>
<feature type="domain" description="Transposase IS204/IS1001/IS1096/IS1165 zinc-finger" evidence="2">
    <location>
        <begin position="51"/>
        <end position="92"/>
    </location>
</feature>
<evidence type="ECO:0000259" key="1">
    <source>
        <dbReference type="Pfam" id="PF01610"/>
    </source>
</evidence>
<evidence type="ECO:0000313" key="3">
    <source>
        <dbReference type="EMBL" id="PXA63874.1"/>
    </source>
</evidence>
<dbReference type="OrthoDB" id="3238779at2"/>
<dbReference type="AlphaFoldDB" id="A0A2V3DNU7"/>
<dbReference type="InterPro" id="IPR029261">
    <property type="entry name" value="Transposase_Znf"/>
</dbReference>
<protein>
    <submittedName>
        <fullName evidence="3">ISL3 family transposase</fullName>
    </submittedName>
</protein>
<gene>
    <name evidence="3" type="ORF">CVS29_18075</name>
</gene>